<comment type="caution">
    <text evidence="1">The sequence shown here is derived from an EMBL/GenBank/DDBJ whole genome shotgun (WGS) entry which is preliminary data.</text>
</comment>
<dbReference type="EMBL" id="VSRR010001925">
    <property type="protein sequence ID" value="MPC28508.1"/>
    <property type="molecule type" value="Genomic_DNA"/>
</dbReference>
<reference evidence="1 2" key="1">
    <citation type="submission" date="2019-05" db="EMBL/GenBank/DDBJ databases">
        <title>Another draft genome of Portunus trituberculatus and its Hox gene families provides insights of decapod evolution.</title>
        <authorList>
            <person name="Jeong J.-H."/>
            <person name="Song I."/>
            <person name="Kim S."/>
            <person name="Choi T."/>
            <person name="Kim D."/>
            <person name="Ryu S."/>
            <person name="Kim W."/>
        </authorList>
    </citation>
    <scope>NUCLEOTIDE SEQUENCE [LARGE SCALE GENOMIC DNA]</scope>
    <source>
        <tissue evidence="1">Muscle</tissue>
    </source>
</reference>
<gene>
    <name evidence="1" type="ORF">E2C01_021714</name>
</gene>
<dbReference type="AlphaFoldDB" id="A0A5B7E445"/>
<evidence type="ECO:0000313" key="2">
    <source>
        <dbReference type="Proteomes" id="UP000324222"/>
    </source>
</evidence>
<dbReference type="OrthoDB" id="446173at2759"/>
<keyword evidence="2" id="KW-1185">Reference proteome</keyword>
<organism evidence="1 2">
    <name type="scientific">Portunus trituberculatus</name>
    <name type="common">Swimming crab</name>
    <name type="synonym">Neptunus trituberculatus</name>
    <dbReference type="NCBI Taxonomy" id="210409"/>
    <lineage>
        <taxon>Eukaryota</taxon>
        <taxon>Metazoa</taxon>
        <taxon>Ecdysozoa</taxon>
        <taxon>Arthropoda</taxon>
        <taxon>Crustacea</taxon>
        <taxon>Multicrustacea</taxon>
        <taxon>Malacostraca</taxon>
        <taxon>Eumalacostraca</taxon>
        <taxon>Eucarida</taxon>
        <taxon>Decapoda</taxon>
        <taxon>Pleocyemata</taxon>
        <taxon>Brachyura</taxon>
        <taxon>Eubrachyura</taxon>
        <taxon>Portunoidea</taxon>
        <taxon>Portunidae</taxon>
        <taxon>Portuninae</taxon>
        <taxon>Portunus</taxon>
    </lineage>
</organism>
<proteinExistence type="predicted"/>
<dbReference type="Proteomes" id="UP000324222">
    <property type="component" value="Unassembled WGS sequence"/>
</dbReference>
<protein>
    <submittedName>
        <fullName evidence="1">Uncharacterized protein</fullName>
    </submittedName>
</protein>
<evidence type="ECO:0000313" key="1">
    <source>
        <dbReference type="EMBL" id="MPC28508.1"/>
    </source>
</evidence>
<name>A0A5B7E445_PORTR</name>
<sequence>MTSIERHHYFGDGSDPVFHLARPRLIPTNVTQQVRLTISSGDFHLDSTLATADGLLADHLLEGITVNGHTVSIQLCHFRASNATHVISVNNCDGRGLSFLDSRRACGLHLLYPTVASIFVFAMASQGLSDDFSDSASSPSVVGGRFKIQPKITEIEMSSVSPSLSTSQCFFLGFLSDPTRSKEDLCYSRL</sequence>
<accession>A0A5B7E445</accession>